<protein>
    <recommendedName>
        <fullName evidence="3 9">DNA replication and repair protein RecF</fullName>
    </recommendedName>
</protein>
<comment type="function">
    <text evidence="9">The RecF protein is involved in DNA metabolism; it is required for DNA replication and normal SOS inducibility. RecF binds preferentially to single-stranded, linear DNA. It also seems to bind ATP.</text>
</comment>
<accession>A0A928V3W9</accession>
<reference evidence="11" key="1">
    <citation type="submission" date="2018-07" db="EMBL/GenBank/DDBJ databases">
        <title>Genome assembly of strain Ka43.</title>
        <authorList>
            <person name="Kukolya J."/>
            <person name="Nagy I."/>
            <person name="Horvath B."/>
            <person name="Toth A."/>
        </authorList>
    </citation>
    <scope>NUCLEOTIDE SEQUENCE</scope>
    <source>
        <strain evidence="11">KB43</strain>
    </source>
</reference>
<dbReference type="Gene3D" id="3.40.50.300">
    <property type="entry name" value="P-loop containing nucleotide triphosphate hydrolases"/>
    <property type="match status" value="1"/>
</dbReference>
<sequence length="377" mass="42654">MTLKRLSIQHLRNLSSVDILPVSRVNLFYGHNGSGKTSVLEAISVLGLGRSFRSHKHKSLINHNQPAFTVFGKIEDTDGEIALGVNRQSSGEAVFKAGGSTVASAATLAHYLPLQIINADTFQLLEGSPGDRRQFIDWLVFHVEPGFFPAWKDAQRCLKQRNSLLRHDRIDRFEVAIWDQELIRLTNEIDGFRRNCLATFNTAFAPLLKEFLAIEGLELHYQRGWDKTSSYDEVLERGFEQDRKTGFTRYGVHRADLAMQLNGQKAADILSRGQQKLLVCALKIAQGYVFNQLTGRRCIYLVDDLPAELDQQYRQLLAKWLDNMETQVFVTGVECETLRDTWQHLPQDEVKVFHVEHGKVSAATELPVAATNMKSGE</sequence>
<evidence type="ECO:0000256" key="2">
    <source>
        <dbReference type="ARBA" id="ARBA00008016"/>
    </source>
</evidence>
<evidence type="ECO:0000313" key="11">
    <source>
        <dbReference type="EMBL" id="MBE8715669.1"/>
    </source>
</evidence>
<dbReference type="InterPro" id="IPR042174">
    <property type="entry name" value="RecF_2"/>
</dbReference>
<dbReference type="GO" id="GO:0005737">
    <property type="term" value="C:cytoplasm"/>
    <property type="evidence" value="ECO:0007669"/>
    <property type="project" value="UniProtKB-SubCell"/>
</dbReference>
<keyword evidence="8 9" id="KW-0238">DNA-binding</keyword>
<dbReference type="AlphaFoldDB" id="A0A928V3W9"/>
<keyword evidence="5 9" id="KW-0235">DNA replication</keyword>
<dbReference type="SUPFAM" id="SSF52540">
    <property type="entry name" value="P-loop containing nucleoside triphosphate hydrolases"/>
    <property type="match status" value="1"/>
</dbReference>
<evidence type="ECO:0000256" key="8">
    <source>
        <dbReference type="ARBA" id="ARBA00023125"/>
    </source>
</evidence>
<evidence type="ECO:0000256" key="6">
    <source>
        <dbReference type="ARBA" id="ARBA00022741"/>
    </source>
</evidence>
<evidence type="ECO:0000256" key="4">
    <source>
        <dbReference type="ARBA" id="ARBA00022490"/>
    </source>
</evidence>
<name>A0A928V3W9_9GAMM</name>
<dbReference type="GO" id="GO:0000731">
    <property type="term" value="P:DNA synthesis involved in DNA repair"/>
    <property type="evidence" value="ECO:0007669"/>
    <property type="project" value="TreeGrafter"/>
</dbReference>
<comment type="caution">
    <text evidence="11">The sequence shown here is derived from an EMBL/GenBank/DDBJ whole genome shotgun (WGS) entry which is preliminary data.</text>
</comment>
<evidence type="ECO:0000313" key="12">
    <source>
        <dbReference type="Proteomes" id="UP000652567"/>
    </source>
</evidence>
<dbReference type="PANTHER" id="PTHR32182">
    <property type="entry name" value="DNA REPLICATION AND REPAIR PROTEIN RECF"/>
    <property type="match status" value="1"/>
</dbReference>
<dbReference type="PANTHER" id="PTHR32182:SF0">
    <property type="entry name" value="DNA REPLICATION AND REPAIR PROTEIN RECF"/>
    <property type="match status" value="1"/>
</dbReference>
<keyword evidence="9" id="KW-0742">SOS response</keyword>
<proteinExistence type="inferred from homology"/>
<feature type="binding site" evidence="9">
    <location>
        <begin position="30"/>
        <end position="37"/>
    </location>
    <ligand>
        <name>ATP</name>
        <dbReference type="ChEBI" id="CHEBI:30616"/>
    </ligand>
</feature>
<dbReference type="HAMAP" id="MF_00365">
    <property type="entry name" value="RecF"/>
    <property type="match status" value="1"/>
</dbReference>
<dbReference type="GO" id="GO:0006260">
    <property type="term" value="P:DNA replication"/>
    <property type="evidence" value="ECO:0007669"/>
    <property type="project" value="UniProtKB-UniRule"/>
</dbReference>
<dbReference type="GO" id="GO:0005524">
    <property type="term" value="F:ATP binding"/>
    <property type="evidence" value="ECO:0007669"/>
    <property type="project" value="UniProtKB-UniRule"/>
</dbReference>
<dbReference type="GO" id="GO:0003697">
    <property type="term" value="F:single-stranded DNA binding"/>
    <property type="evidence" value="ECO:0007669"/>
    <property type="project" value="UniProtKB-UniRule"/>
</dbReference>
<evidence type="ECO:0000259" key="10">
    <source>
        <dbReference type="Pfam" id="PF02463"/>
    </source>
</evidence>
<keyword evidence="12" id="KW-1185">Reference proteome</keyword>
<dbReference type="InterPro" id="IPR003395">
    <property type="entry name" value="RecF/RecN/SMC_N"/>
</dbReference>
<evidence type="ECO:0000256" key="3">
    <source>
        <dbReference type="ARBA" id="ARBA00020170"/>
    </source>
</evidence>
<dbReference type="RefSeq" id="WP_193906182.1">
    <property type="nucleotide sequence ID" value="NZ_PRDL01000001.1"/>
</dbReference>
<keyword evidence="9" id="KW-0234">DNA repair</keyword>
<feature type="domain" description="RecF/RecN/SMC N-terminal" evidence="10">
    <location>
        <begin position="3"/>
        <end position="357"/>
    </location>
</feature>
<dbReference type="InterPro" id="IPR027417">
    <property type="entry name" value="P-loop_NTPase"/>
</dbReference>
<dbReference type="NCBIfam" id="TIGR00611">
    <property type="entry name" value="recf"/>
    <property type="match status" value="1"/>
</dbReference>
<dbReference type="Pfam" id="PF02463">
    <property type="entry name" value="SMC_N"/>
    <property type="match status" value="1"/>
</dbReference>
<keyword evidence="7 9" id="KW-0067">ATP-binding</keyword>
<evidence type="ECO:0000256" key="1">
    <source>
        <dbReference type="ARBA" id="ARBA00004496"/>
    </source>
</evidence>
<keyword evidence="9" id="KW-0227">DNA damage</keyword>
<evidence type="ECO:0000256" key="5">
    <source>
        <dbReference type="ARBA" id="ARBA00022705"/>
    </source>
</evidence>
<dbReference type="EMBL" id="PRDL01000001">
    <property type="protein sequence ID" value="MBE8715669.1"/>
    <property type="molecule type" value="Genomic_DNA"/>
</dbReference>
<dbReference type="Proteomes" id="UP000652567">
    <property type="component" value="Unassembled WGS sequence"/>
</dbReference>
<comment type="similarity">
    <text evidence="2 9">Belongs to the RecF family.</text>
</comment>
<dbReference type="Gene3D" id="1.20.1050.90">
    <property type="entry name" value="RecF/RecN/SMC, N-terminal domain"/>
    <property type="match status" value="1"/>
</dbReference>
<evidence type="ECO:0000256" key="7">
    <source>
        <dbReference type="ARBA" id="ARBA00022840"/>
    </source>
</evidence>
<comment type="subcellular location">
    <subcellularLocation>
        <location evidence="1 9">Cytoplasm</location>
    </subcellularLocation>
</comment>
<dbReference type="GO" id="GO:0006302">
    <property type="term" value="P:double-strand break repair"/>
    <property type="evidence" value="ECO:0007669"/>
    <property type="project" value="TreeGrafter"/>
</dbReference>
<dbReference type="InterPro" id="IPR018078">
    <property type="entry name" value="DNA-binding_RecF_CS"/>
</dbReference>
<keyword evidence="4 9" id="KW-0963">Cytoplasm</keyword>
<evidence type="ECO:0000256" key="9">
    <source>
        <dbReference type="HAMAP-Rule" id="MF_00365"/>
    </source>
</evidence>
<keyword evidence="6 9" id="KW-0547">Nucleotide-binding</keyword>
<gene>
    <name evidence="9" type="primary">recF</name>
    <name evidence="11" type="ORF">C4F51_00520</name>
</gene>
<dbReference type="InterPro" id="IPR001238">
    <property type="entry name" value="DNA-binding_RecF"/>
</dbReference>
<dbReference type="GO" id="GO:0009432">
    <property type="term" value="P:SOS response"/>
    <property type="evidence" value="ECO:0007669"/>
    <property type="project" value="UniProtKB-UniRule"/>
</dbReference>
<organism evidence="11 12">
    <name type="scientific">Cellvibrio polysaccharolyticus</name>
    <dbReference type="NCBI Taxonomy" id="2082724"/>
    <lineage>
        <taxon>Bacteria</taxon>
        <taxon>Pseudomonadati</taxon>
        <taxon>Pseudomonadota</taxon>
        <taxon>Gammaproteobacteria</taxon>
        <taxon>Cellvibrionales</taxon>
        <taxon>Cellvibrionaceae</taxon>
        <taxon>Cellvibrio</taxon>
    </lineage>
</organism>
<dbReference type="PROSITE" id="PS00617">
    <property type="entry name" value="RECF_1"/>
    <property type="match status" value="1"/>
</dbReference>